<dbReference type="InterPro" id="IPR050398">
    <property type="entry name" value="HssS/ArlS-like"/>
</dbReference>
<dbReference type="SMART" id="SM00388">
    <property type="entry name" value="HisKA"/>
    <property type="match status" value="1"/>
</dbReference>
<evidence type="ECO:0000256" key="13">
    <source>
        <dbReference type="ARBA" id="ARBA00023136"/>
    </source>
</evidence>
<dbReference type="SUPFAM" id="SSF47384">
    <property type="entry name" value="Homodimeric domain of signal transducing histidine kinase"/>
    <property type="match status" value="1"/>
</dbReference>
<dbReference type="PRINTS" id="PR00344">
    <property type="entry name" value="BCTRLSENSOR"/>
</dbReference>
<comment type="catalytic activity">
    <reaction evidence="1">
        <text>ATP + protein L-histidine = ADP + protein N-phospho-L-histidine.</text>
        <dbReference type="EC" id="2.7.13.3"/>
    </reaction>
</comment>
<organism evidence="17 18">
    <name type="scientific">Lentibacillus kimchii</name>
    <dbReference type="NCBI Taxonomy" id="1542911"/>
    <lineage>
        <taxon>Bacteria</taxon>
        <taxon>Bacillati</taxon>
        <taxon>Bacillota</taxon>
        <taxon>Bacilli</taxon>
        <taxon>Bacillales</taxon>
        <taxon>Bacillaceae</taxon>
        <taxon>Lentibacillus</taxon>
    </lineage>
</organism>
<dbReference type="PANTHER" id="PTHR45528">
    <property type="entry name" value="SENSOR HISTIDINE KINASE CPXA"/>
    <property type="match status" value="1"/>
</dbReference>
<keyword evidence="8" id="KW-0547">Nucleotide-binding</keyword>
<evidence type="ECO:0000256" key="10">
    <source>
        <dbReference type="ARBA" id="ARBA00022840"/>
    </source>
</evidence>
<dbReference type="SMART" id="SM00387">
    <property type="entry name" value="HATPase_c"/>
    <property type="match status" value="1"/>
</dbReference>
<dbReference type="Pfam" id="PF00512">
    <property type="entry name" value="HisKA"/>
    <property type="match status" value="1"/>
</dbReference>
<evidence type="ECO:0000256" key="1">
    <source>
        <dbReference type="ARBA" id="ARBA00000085"/>
    </source>
</evidence>
<evidence type="ECO:0000259" key="15">
    <source>
        <dbReference type="PROSITE" id="PS50109"/>
    </source>
</evidence>
<evidence type="ECO:0000256" key="2">
    <source>
        <dbReference type="ARBA" id="ARBA00004651"/>
    </source>
</evidence>
<dbReference type="Proteomes" id="UP001596620">
    <property type="component" value="Unassembled WGS sequence"/>
</dbReference>
<dbReference type="Pfam" id="PF02518">
    <property type="entry name" value="HATPase_c"/>
    <property type="match status" value="1"/>
</dbReference>
<dbReference type="PANTHER" id="PTHR45528:SF1">
    <property type="entry name" value="SENSOR HISTIDINE KINASE CPXA"/>
    <property type="match status" value="1"/>
</dbReference>
<dbReference type="SMART" id="SM00304">
    <property type="entry name" value="HAMP"/>
    <property type="match status" value="1"/>
</dbReference>
<evidence type="ECO:0000256" key="5">
    <source>
        <dbReference type="ARBA" id="ARBA00022553"/>
    </source>
</evidence>
<dbReference type="GO" id="GO:0016301">
    <property type="term" value="F:kinase activity"/>
    <property type="evidence" value="ECO:0007669"/>
    <property type="project" value="UniProtKB-KW"/>
</dbReference>
<keyword evidence="10" id="KW-0067">ATP-binding</keyword>
<dbReference type="EMBL" id="JBHTGR010000015">
    <property type="protein sequence ID" value="MFC7747154.1"/>
    <property type="molecule type" value="Genomic_DNA"/>
</dbReference>
<dbReference type="PROSITE" id="PS50109">
    <property type="entry name" value="HIS_KIN"/>
    <property type="match status" value="1"/>
</dbReference>
<dbReference type="Gene3D" id="6.10.340.10">
    <property type="match status" value="1"/>
</dbReference>
<evidence type="ECO:0000256" key="7">
    <source>
        <dbReference type="ARBA" id="ARBA00022692"/>
    </source>
</evidence>
<dbReference type="CDD" id="cd00075">
    <property type="entry name" value="HATPase"/>
    <property type="match status" value="1"/>
</dbReference>
<dbReference type="InterPro" id="IPR036890">
    <property type="entry name" value="HATPase_C_sf"/>
</dbReference>
<dbReference type="EC" id="2.7.13.3" evidence="3"/>
<evidence type="ECO:0000256" key="3">
    <source>
        <dbReference type="ARBA" id="ARBA00012438"/>
    </source>
</evidence>
<dbReference type="InterPro" id="IPR036097">
    <property type="entry name" value="HisK_dim/P_sf"/>
</dbReference>
<dbReference type="InterPro" id="IPR005467">
    <property type="entry name" value="His_kinase_dom"/>
</dbReference>
<gene>
    <name evidence="17" type="ORF">ACFQU8_07880</name>
</gene>
<dbReference type="SUPFAM" id="SSF55874">
    <property type="entry name" value="ATPase domain of HSP90 chaperone/DNA topoisomerase II/histidine kinase"/>
    <property type="match status" value="1"/>
</dbReference>
<evidence type="ECO:0000256" key="14">
    <source>
        <dbReference type="SAM" id="Phobius"/>
    </source>
</evidence>
<evidence type="ECO:0000313" key="18">
    <source>
        <dbReference type="Proteomes" id="UP001596620"/>
    </source>
</evidence>
<protein>
    <recommendedName>
        <fullName evidence="3">histidine kinase</fullName>
        <ecNumber evidence="3">2.7.13.3</ecNumber>
    </recommendedName>
</protein>
<accession>A0ABW2UTF4</accession>
<dbReference type="RefSeq" id="WP_382358673.1">
    <property type="nucleotide sequence ID" value="NZ_JBHTGR010000015.1"/>
</dbReference>
<sequence length="449" mass="51241">MKIRTKIYLISSVFLCLILLIMNVSIYFFYKQAAIQEKADYWQDQAELITENNNLDLLTTPGHSRLLRAHVIDDGIVRFINTEGHVVNEIENEEELKSLSPVVKKDDDYERVTLQGEKYLVAWYPVYDANDHFLGTLELARTLDPLYENLSLLLFIIIVASIVAVLLSILGGKLLANILLDPISSMTKTMRTIASSGQFRKIQTTRLSEDELYDMAITFNNMINRLEENFDKEKQFISDASHELKTPLTVIESYTKLIKRWGKDDESIREEAIEAISSETQRMKMLTEKMLNLAATERGDESIYPESIELVSFCQAIQRTLSITYNRNVQFLSDRDEIYVDWDPQKLKQVLYIFVDNAIKYSDQPVQINLKEVDNRITITVIDEGIGIPKEDLDQIFGRFYRVDKSRNSQSGGTGLGLSIAAGIIAKHGGNVTVESEEDKGTAFTIYLN</sequence>
<evidence type="ECO:0000256" key="12">
    <source>
        <dbReference type="ARBA" id="ARBA00023012"/>
    </source>
</evidence>
<feature type="transmembrane region" description="Helical" evidence="14">
    <location>
        <begin position="152"/>
        <end position="180"/>
    </location>
</feature>
<dbReference type="PROSITE" id="PS50885">
    <property type="entry name" value="HAMP"/>
    <property type="match status" value="1"/>
</dbReference>
<keyword evidence="13 14" id="KW-0472">Membrane</keyword>
<dbReference type="Gene3D" id="1.10.287.130">
    <property type="match status" value="1"/>
</dbReference>
<evidence type="ECO:0000313" key="17">
    <source>
        <dbReference type="EMBL" id="MFC7747154.1"/>
    </source>
</evidence>
<keyword evidence="18" id="KW-1185">Reference proteome</keyword>
<keyword evidence="7 14" id="KW-0812">Transmembrane</keyword>
<reference evidence="18" key="1">
    <citation type="journal article" date="2019" name="Int. J. Syst. Evol. Microbiol.">
        <title>The Global Catalogue of Microorganisms (GCM) 10K type strain sequencing project: providing services to taxonomists for standard genome sequencing and annotation.</title>
        <authorList>
            <consortium name="The Broad Institute Genomics Platform"/>
            <consortium name="The Broad Institute Genome Sequencing Center for Infectious Disease"/>
            <person name="Wu L."/>
            <person name="Ma J."/>
        </authorList>
    </citation>
    <scope>NUCLEOTIDE SEQUENCE [LARGE SCALE GENOMIC DNA]</scope>
    <source>
        <strain evidence="18">JCM 30234</strain>
    </source>
</reference>
<keyword evidence="12" id="KW-0902">Two-component regulatory system</keyword>
<proteinExistence type="predicted"/>
<name>A0ABW2UTF4_9BACI</name>
<dbReference type="InterPro" id="IPR004358">
    <property type="entry name" value="Sig_transdc_His_kin-like_C"/>
</dbReference>
<keyword evidence="5" id="KW-0597">Phosphoprotein</keyword>
<dbReference type="InterPro" id="IPR003660">
    <property type="entry name" value="HAMP_dom"/>
</dbReference>
<evidence type="ECO:0000256" key="8">
    <source>
        <dbReference type="ARBA" id="ARBA00022741"/>
    </source>
</evidence>
<comment type="subcellular location">
    <subcellularLocation>
        <location evidence="2">Cell membrane</location>
        <topology evidence="2">Multi-pass membrane protein</topology>
    </subcellularLocation>
</comment>
<evidence type="ECO:0000259" key="16">
    <source>
        <dbReference type="PROSITE" id="PS50885"/>
    </source>
</evidence>
<evidence type="ECO:0000256" key="6">
    <source>
        <dbReference type="ARBA" id="ARBA00022679"/>
    </source>
</evidence>
<feature type="transmembrane region" description="Helical" evidence="14">
    <location>
        <begin position="7"/>
        <end position="30"/>
    </location>
</feature>
<dbReference type="CDD" id="cd00082">
    <property type="entry name" value="HisKA"/>
    <property type="match status" value="1"/>
</dbReference>
<evidence type="ECO:0000256" key="11">
    <source>
        <dbReference type="ARBA" id="ARBA00022989"/>
    </source>
</evidence>
<evidence type="ECO:0000256" key="4">
    <source>
        <dbReference type="ARBA" id="ARBA00022475"/>
    </source>
</evidence>
<feature type="domain" description="Histidine kinase" evidence="15">
    <location>
        <begin position="239"/>
        <end position="449"/>
    </location>
</feature>
<dbReference type="InterPro" id="IPR003594">
    <property type="entry name" value="HATPase_dom"/>
</dbReference>
<dbReference type="InterPro" id="IPR003661">
    <property type="entry name" value="HisK_dim/P_dom"/>
</dbReference>
<keyword evidence="6" id="KW-0808">Transferase</keyword>
<dbReference type="Pfam" id="PF00672">
    <property type="entry name" value="HAMP"/>
    <property type="match status" value="1"/>
</dbReference>
<keyword evidence="4" id="KW-1003">Cell membrane</keyword>
<dbReference type="Gene3D" id="3.30.565.10">
    <property type="entry name" value="Histidine kinase-like ATPase, C-terminal domain"/>
    <property type="match status" value="1"/>
</dbReference>
<keyword evidence="9 17" id="KW-0418">Kinase</keyword>
<evidence type="ECO:0000256" key="9">
    <source>
        <dbReference type="ARBA" id="ARBA00022777"/>
    </source>
</evidence>
<feature type="domain" description="HAMP" evidence="16">
    <location>
        <begin position="177"/>
        <end position="231"/>
    </location>
</feature>
<comment type="caution">
    <text evidence="17">The sequence shown here is derived from an EMBL/GenBank/DDBJ whole genome shotgun (WGS) entry which is preliminary data.</text>
</comment>
<keyword evidence="11 14" id="KW-1133">Transmembrane helix</keyword>
<dbReference type="CDD" id="cd06225">
    <property type="entry name" value="HAMP"/>
    <property type="match status" value="1"/>
</dbReference>